<dbReference type="EMBL" id="JAUSVR010000005">
    <property type="protein sequence ID" value="MDQ0510994.1"/>
    <property type="molecule type" value="Genomic_DNA"/>
</dbReference>
<dbReference type="Proteomes" id="UP001235094">
    <property type="component" value="Unassembled WGS sequence"/>
</dbReference>
<protein>
    <recommendedName>
        <fullName evidence="3">DUF4412 domain-containing protein</fullName>
    </recommendedName>
</protein>
<organism evidence="1 2">
    <name type="scientific">Ancylobacter amanitiformis</name>
    <dbReference type="NCBI Taxonomy" id="217069"/>
    <lineage>
        <taxon>Bacteria</taxon>
        <taxon>Pseudomonadati</taxon>
        <taxon>Pseudomonadota</taxon>
        <taxon>Alphaproteobacteria</taxon>
        <taxon>Hyphomicrobiales</taxon>
        <taxon>Xanthobacteraceae</taxon>
        <taxon>Ancylobacter</taxon>
    </lineage>
</organism>
<evidence type="ECO:0008006" key="3">
    <source>
        <dbReference type="Google" id="ProtNLM"/>
    </source>
</evidence>
<keyword evidence="2" id="KW-1185">Reference proteome</keyword>
<name>A0ABU0LQL8_9HYPH</name>
<gene>
    <name evidence="1" type="ORF">QOZ99_001890</name>
</gene>
<reference evidence="1 2" key="1">
    <citation type="submission" date="2023-07" db="EMBL/GenBank/DDBJ databases">
        <title>Genomic Encyclopedia of Type Strains, Phase IV (KMG-IV): sequencing the most valuable type-strain genomes for metagenomic binning, comparative biology and taxonomic classification.</title>
        <authorList>
            <person name="Goeker M."/>
        </authorList>
    </citation>
    <scope>NUCLEOTIDE SEQUENCE [LARGE SCALE GENOMIC DNA]</scope>
    <source>
        <strain evidence="1 2">DSM 15561</strain>
    </source>
</reference>
<comment type="caution">
    <text evidence="1">The sequence shown here is derived from an EMBL/GenBank/DDBJ whole genome shotgun (WGS) entry which is preliminary data.</text>
</comment>
<dbReference type="RefSeq" id="WP_306889715.1">
    <property type="nucleotide sequence ID" value="NZ_JAUSVR010000005.1"/>
</dbReference>
<evidence type="ECO:0000313" key="1">
    <source>
        <dbReference type="EMBL" id="MDQ0510994.1"/>
    </source>
</evidence>
<accession>A0ABU0LQL8</accession>
<sequence>MMGRNGLAIVALIVAIPVCGAFAGEPVPRPAVDYNLTARTAERARLSLAHSHGWMRVELEQLGVPGTFTGLIDFTRNRMLVMASLPGLDRMAIDMAMPADFAVVDMGGQGTRTGVDIVAGQPCDVWRAQEKRSGTLIDSCVTEDGITLRAVADVNGKKTLIFEAETLERRTQDPAIFKLPKGVKVTRVPGGLMDSLVPSLLP</sequence>
<proteinExistence type="predicted"/>
<evidence type="ECO:0000313" key="2">
    <source>
        <dbReference type="Proteomes" id="UP001235094"/>
    </source>
</evidence>